<evidence type="ECO:0000313" key="2">
    <source>
        <dbReference type="EMBL" id="NMH79269.1"/>
    </source>
</evidence>
<gene>
    <name evidence="2" type="ORF">HF577_19510</name>
</gene>
<dbReference type="EMBL" id="JAAXKY010000063">
    <property type="protein sequence ID" value="NMH79269.1"/>
    <property type="molecule type" value="Genomic_DNA"/>
</dbReference>
<dbReference type="Proteomes" id="UP001296706">
    <property type="component" value="Unassembled WGS sequence"/>
</dbReference>
<dbReference type="PROSITE" id="PS51318">
    <property type="entry name" value="TAT"/>
    <property type="match status" value="1"/>
</dbReference>
<dbReference type="InterPro" id="IPR006311">
    <property type="entry name" value="TAT_signal"/>
</dbReference>
<name>A0ABX1RH66_9PSEU</name>
<keyword evidence="3" id="KW-1185">Reference proteome</keyword>
<dbReference type="Gene3D" id="2.50.20.10">
    <property type="entry name" value="Lipoprotein localisation LolA/LolB/LppX"/>
    <property type="match status" value="1"/>
</dbReference>
<dbReference type="RefSeq" id="WP_169397335.1">
    <property type="nucleotide sequence ID" value="NZ_BAAAJH010000004.1"/>
</dbReference>
<protein>
    <recommendedName>
        <fullName evidence="4">MucB/RseB N-terminal domain-containing protein</fullName>
    </recommendedName>
</protein>
<evidence type="ECO:0000313" key="3">
    <source>
        <dbReference type="Proteomes" id="UP001296706"/>
    </source>
</evidence>
<proteinExistence type="predicted"/>
<organism evidence="2 3">
    <name type="scientific">Pseudonocardia xinjiangensis</name>
    <dbReference type="NCBI Taxonomy" id="75289"/>
    <lineage>
        <taxon>Bacteria</taxon>
        <taxon>Bacillati</taxon>
        <taxon>Actinomycetota</taxon>
        <taxon>Actinomycetes</taxon>
        <taxon>Pseudonocardiales</taxon>
        <taxon>Pseudonocardiaceae</taxon>
        <taxon>Pseudonocardia</taxon>
    </lineage>
</organism>
<reference evidence="2 3" key="1">
    <citation type="submission" date="2020-04" db="EMBL/GenBank/DDBJ databases">
        <authorList>
            <person name="Klaysubun C."/>
            <person name="Duangmal K."/>
            <person name="Lipun K."/>
        </authorList>
    </citation>
    <scope>NUCLEOTIDE SEQUENCE [LARGE SCALE GENOMIC DNA]</scope>
    <source>
        <strain evidence="2 3">JCM 11839</strain>
    </source>
</reference>
<evidence type="ECO:0000256" key="1">
    <source>
        <dbReference type="SAM" id="MobiDB-lite"/>
    </source>
</evidence>
<evidence type="ECO:0008006" key="4">
    <source>
        <dbReference type="Google" id="ProtNLM"/>
    </source>
</evidence>
<feature type="region of interest" description="Disordered" evidence="1">
    <location>
        <begin position="221"/>
        <end position="243"/>
    </location>
</feature>
<comment type="caution">
    <text evidence="2">The sequence shown here is derived from an EMBL/GenBank/DDBJ whole genome shotgun (WGS) entry which is preliminary data.</text>
</comment>
<sequence length="369" mass="38537">MAAQRFSRRWLLVAAGAAGLVAAGAVPWPAGAVDVDATALRRRILGSVPPHVGYAESTGRLGLPQIPQLESAIALFTSTTRIRAFVAGSDRWRVDQLTPAGERDTYRLDGVEYVWDFGGDQLTRVVGEAPIRLPRAADLLPPELARRLLRLAPADPVTTLPARRVAGRTAMGLRLTPSDPATTIGTVDIWADPATALPLRVEVAPHTGPPLLTSELLEVDDRTPDPSELTPAVPPGAATVSTSAADVSGALRQLDAPPPPAQLAGRSRMPLSGTPDARLPGVGIYGTGLAAFALIPATADLAGRVVDNAAVAGGTMVEVPSGRAVRLATPLVSVAARTSRRSGVLLIGTVVPELLEQAVRELPARRRRA</sequence>
<accession>A0ABX1RH66</accession>